<comment type="caution">
    <text evidence="1">The sequence shown here is derived from an EMBL/GenBank/DDBJ whole genome shotgun (WGS) entry which is preliminary data.</text>
</comment>
<dbReference type="Proteomes" id="UP000820818">
    <property type="component" value="Unassembled WGS sequence"/>
</dbReference>
<protein>
    <submittedName>
        <fullName evidence="1">Uncharacterized protein</fullName>
    </submittedName>
</protein>
<sequence length="61" mass="6697">MDLMLWCVLVLHSSRHGFPMEKALRDISGGGSSASTLLLDLHLEYWPWCGCVSGGGLVFFV</sequence>
<keyword evidence="2" id="KW-1185">Reference proteome</keyword>
<evidence type="ECO:0000313" key="1">
    <source>
        <dbReference type="EMBL" id="KAI9550024.1"/>
    </source>
</evidence>
<dbReference type="AlphaFoldDB" id="A0AAD5KEE4"/>
<accession>A0AAD5KEE4</accession>
<dbReference type="EMBL" id="WJBH02000193">
    <property type="protein sequence ID" value="KAI9550024.1"/>
    <property type="molecule type" value="Genomic_DNA"/>
</dbReference>
<gene>
    <name evidence="1" type="ORF">GHT06_007614</name>
</gene>
<reference evidence="1" key="1">
    <citation type="submission" date="2022-05" db="EMBL/GenBank/DDBJ databases">
        <title>A multi-omics perspective on studying reproductive biology in Daphnia sinensis.</title>
        <authorList>
            <person name="Jia J."/>
        </authorList>
    </citation>
    <scope>NUCLEOTIDE SEQUENCE</scope>
    <source>
        <strain evidence="1">WSL</strain>
    </source>
</reference>
<name>A0AAD5KEE4_9CRUS</name>
<organism evidence="1 2">
    <name type="scientific">Daphnia sinensis</name>
    <dbReference type="NCBI Taxonomy" id="1820382"/>
    <lineage>
        <taxon>Eukaryota</taxon>
        <taxon>Metazoa</taxon>
        <taxon>Ecdysozoa</taxon>
        <taxon>Arthropoda</taxon>
        <taxon>Crustacea</taxon>
        <taxon>Branchiopoda</taxon>
        <taxon>Diplostraca</taxon>
        <taxon>Cladocera</taxon>
        <taxon>Anomopoda</taxon>
        <taxon>Daphniidae</taxon>
        <taxon>Daphnia</taxon>
        <taxon>Daphnia similis group</taxon>
    </lineage>
</organism>
<evidence type="ECO:0000313" key="2">
    <source>
        <dbReference type="Proteomes" id="UP000820818"/>
    </source>
</evidence>
<proteinExistence type="predicted"/>